<dbReference type="OrthoDB" id="5499754at2"/>
<dbReference type="InterPro" id="IPR028939">
    <property type="entry name" value="P5C_Rdtase_cat_N"/>
</dbReference>
<dbReference type="SUPFAM" id="SSF51735">
    <property type="entry name" value="NAD(P)-binding Rossmann-fold domains"/>
    <property type="match status" value="1"/>
</dbReference>
<evidence type="ECO:0000313" key="3">
    <source>
        <dbReference type="EMBL" id="QGZ58762.1"/>
    </source>
</evidence>
<feature type="domain" description="Pyrroline-5-carboxylate reductase catalytic N-terminal" evidence="2">
    <location>
        <begin position="7"/>
        <end position="92"/>
    </location>
</feature>
<reference evidence="3 4" key="1">
    <citation type="submission" date="2019-12" db="EMBL/GenBank/DDBJ databases">
        <title>Paraburkholderia acidiphila 7Q-K02 sp. nov and Paraburkholderia acidisoli DHF22 sp. nov., two strains isolated from forest soil.</title>
        <authorList>
            <person name="Gao Z."/>
            <person name="Qiu L."/>
        </authorList>
    </citation>
    <scope>NUCLEOTIDE SEQUENCE [LARGE SCALE GENOMIC DNA]</scope>
    <source>
        <strain evidence="3 4">7Q-K02</strain>
    </source>
</reference>
<dbReference type="GO" id="GO:0016491">
    <property type="term" value="F:oxidoreductase activity"/>
    <property type="evidence" value="ECO:0007669"/>
    <property type="project" value="UniProtKB-KW"/>
</dbReference>
<dbReference type="RefSeq" id="WP_158761865.1">
    <property type="nucleotide sequence ID" value="NZ_CP046911.1"/>
</dbReference>
<dbReference type="Gene3D" id="3.40.50.720">
    <property type="entry name" value="NAD(P)-binding Rossmann-like Domain"/>
    <property type="match status" value="1"/>
</dbReference>
<accession>A0A7Z2JB88</accession>
<dbReference type="Pfam" id="PF03807">
    <property type="entry name" value="F420_oxidored"/>
    <property type="match status" value="1"/>
</dbReference>
<dbReference type="PANTHER" id="PTHR14239">
    <property type="entry name" value="DUDULIN-RELATED"/>
    <property type="match status" value="1"/>
</dbReference>
<gene>
    <name evidence="3" type="ORF">FAZ97_27765</name>
</gene>
<protein>
    <submittedName>
        <fullName evidence="3">NADP oxidoreductase coenzyme</fullName>
    </submittedName>
</protein>
<sequence>MENSTSYAIIGLGKIGTAIAQAFADQAIKVAVAGRRPVDALAAQIGPSLVPQRIEDAVKADVVILAVPFGAHEDVARAAKSWQGKIVIDAMNAYGVPVKELDGLPSSAAVAKAFPGAKLVKAFNHLPAATLAQGPTPPHGGRRVVFVASDDDAASASVSALVNRLGFAPVELGKIGEGGLLVQARGNTWAQLIFQDLVKFD</sequence>
<keyword evidence="4" id="KW-1185">Reference proteome</keyword>
<name>A0A7Z2JB88_9BURK</name>
<proteinExistence type="predicted"/>
<evidence type="ECO:0000259" key="2">
    <source>
        <dbReference type="Pfam" id="PF03807"/>
    </source>
</evidence>
<dbReference type="InterPro" id="IPR051267">
    <property type="entry name" value="STEAP_metalloreductase"/>
</dbReference>
<dbReference type="AlphaFoldDB" id="A0A7Z2JB88"/>
<organism evidence="3 4">
    <name type="scientific">Paraburkholderia acidiphila</name>
    <dbReference type="NCBI Taxonomy" id="2571747"/>
    <lineage>
        <taxon>Bacteria</taxon>
        <taxon>Pseudomonadati</taxon>
        <taxon>Pseudomonadota</taxon>
        <taxon>Betaproteobacteria</taxon>
        <taxon>Burkholderiales</taxon>
        <taxon>Burkholderiaceae</taxon>
        <taxon>Paraburkholderia</taxon>
    </lineage>
</organism>
<dbReference type="KEGG" id="pacp:FAZ97_27765"/>
<keyword evidence="1" id="KW-0560">Oxidoreductase</keyword>
<evidence type="ECO:0000313" key="4">
    <source>
        <dbReference type="Proteomes" id="UP000434209"/>
    </source>
</evidence>
<dbReference type="InterPro" id="IPR036291">
    <property type="entry name" value="NAD(P)-bd_dom_sf"/>
</dbReference>
<evidence type="ECO:0000256" key="1">
    <source>
        <dbReference type="ARBA" id="ARBA00023002"/>
    </source>
</evidence>
<dbReference type="Proteomes" id="UP000434209">
    <property type="component" value="Chromosome 3"/>
</dbReference>
<dbReference type="EMBL" id="CP046911">
    <property type="protein sequence ID" value="QGZ58762.1"/>
    <property type="molecule type" value="Genomic_DNA"/>
</dbReference>